<sequence length="147" mass="16599">TWTTTSLVISCKGLHRQLLHVVCWAPVAKFTEKILMTACECWQWLLSARSDLMLPFLQEMLGAWQCTLETRIGIFSPIYPSATLTKDNHPTATASEIRFGDGWMNTIDNLGIDIVMAWHNPFNSTELLVAGEATINTWRLMKSSDKP</sequence>
<evidence type="ECO:0000313" key="4">
    <source>
        <dbReference type="Proteomes" id="UP000708208"/>
    </source>
</evidence>
<feature type="domain" description="PI4-kinase N-terminal" evidence="2">
    <location>
        <begin position="16"/>
        <end position="77"/>
    </location>
</feature>
<comment type="caution">
    <text evidence="3">The sequence shown here is derived from an EMBL/GenBank/DDBJ whole genome shotgun (WGS) entry which is preliminary data.</text>
</comment>
<protein>
    <recommendedName>
        <fullName evidence="2">PI4-kinase N-terminal domain-containing protein</fullName>
    </recommendedName>
</protein>
<evidence type="ECO:0000256" key="1">
    <source>
        <dbReference type="ARBA" id="ARBA00006209"/>
    </source>
</evidence>
<evidence type="ECO:0000313" key="3">
    <source>
        <dbReference type="EMBL" id="CAG7725571.1"/>
    </source>
</evidence>
<gene>
    <name evidence="3" type="ORF">AFUS01_LOCUS14525</name>
</gene>
<name>A0A8J2JVX4_9HEXA</name>
<organism evidence="3 4">
    <name type="scientific">Allacma fusca</name>
    <dbReference type="NCBI Taxonomy" id="39272"/>
    <lineage>
        <taxon>Eukaryota</taxon>
        <taxon>Metazoa</taxon>
        <taxon>Ecdysozoa</taxon>
        <taxon>Arthropoda</taxon>
        <taxon>Hexapoda</taxon>
        <taxon>Collembola</taxon>
        <taxon>Symphypleona</taxon>
        <taxon>Sminthuridae</taxon>
        <taxon>Allacma</taxon>
    </lineage>
</organism>
<comment type="similarity">
    <text evidence="1">Belongs to the PI3/PI4-kinase family. Type III PI4K subfamily.</text>
</comment>
<feature type="non-terminal residue" evidence="3">
    <location>
        <position position="1"/>
    </location>
</feature>
<dbReference type="AlphaFoldDB" id="A0A8J2JVX4"/>
<reference evidence="3" key="1">
    <citation type="submission" date="2021-06" db="EMBL/GenBank/DDBJ databases">
        <authorList>
            <person name="Hodson N. C."/>
            <person name="Mongue J. A."/>
            <person name="Jaron S. K."/>
        </authorList>
    </citation>
    <scope>NUCLEOTIDE SEQUENCE</scope>
</reference>
<dbReference type="InterPro" id="IPR045495">
    <property type="entry name" value="PI4K_N"/>
</dbReference>
<dbReference type="EMBL" id="CAJVCH010124009">
    <property type="protein sequence ID" value="CAG7725571.1"/>
    <property type="molecule type" value="Genomic_DNA"/>
</dbReference>
<accession>A0A8J2JVX4</accession>
<dbReference type="Proteomes" id="UP000708208">
    <property type="component" value="Unassembled WGS sequence"/>
</dbReference>
<dbReference type="OrthoDB" id="10264149at2759"/>
<keyword evidence="4" id="KW-1185">Reference proteome</keyword>
<evidence type="ECO:0000259" key="2">
    <source>
        <dbReference type="Pfam" id="PF19274"/>
    </source>
</evidence>
<proteinExistence type="inferred from homology"/>
<dbReference type="Pfam" id="PF19274">
    <property type="entry name" value="PI4K_N"/>
    <property type="match status" value="1"/>
</dbReference>